<proteinExistence type="predicted"/>
<reference evidence="1 2" key="1">
    <citation type="submission" date="2016-01" db="EMBL/GenBank/DDBJ databases">
        <authorList>
            <person name="Manzoor S."/>
        </authorList>
    </citation>
    <scope>NUCLEOTIDE SEQUENCE [LARGE SCALE GENOMIC DNA]</scope>
    <source>
        <strain evidence="1">Methanoculleus sp MAB1</strain>
    </source>
</reference>
<gene>
    <name evidence="1" type="ORF">MMAB1_0618</name>
</gene>
<name>A0A0X3BK27_9EURY</name>
<dbReference type="AlphaFoldDB" id="A0A0X3BK27"/>
<sequence>MVEGEEVLIGNQPFLEENRITIRRRRKTG</sequence>
<dbReference type="EMBL" id="LT158599">
    <property type="protein sequence ID" value="CVK31835.1"/>
    <property type="molecule type" value="Genomic_DNA"/>
</dbReference>
<dbReference type="KEGG" id="mema:MMAB1_0618"/>
<organism evidence="1 2">
    <name type="scientific">Methanoculleus bourgensis</name>
    <dbReference type="NCBI Taxonomy" id="83986"/>
    <lineage>
        <taxon>Archaea</taxon>
        <taxon>Methanobacteriati</taxon>
        <taxon>Methanobacteriota</taxon>
        <taxon>Stenosarchaea group</taxon>
        <taxon>Methanomicrobia</taxon>
        <taxon>Methanomicrobiales</taxon>
        <taxon>Methanomicrobiaceae</taxon>
        <taxon>Methanoculleus</taxon>
    </lineage>
</organism>
<evidence type="ECO:0000313" key="1">
    <source>
        <dbReference type="EMBL" id="CVK31835.1"/>
    </source>
</evidence>
<accession>A0A0X3BK27</accession>
<protein>
    <submittedName>
        <fullName evidence="1">Uncharacterized protein</fullName>
    </submittedName>
</protein>
<dbReference type="Proteomes" id="UP000069850">
    <property type="component" value="Chromosome 1"/>
</dbReference>
<evidence type="ECO:0000313" key="2">
    <source>
        <dbReference type="Proteomes" id="UP000069850"/>
    </source>
</evidence>